<evidence type="ECO:0000256" key="10">
    <source>
        <dbReference type="ARBA" id="ARBA00048174"/>
    </source>
</evidence>
<dbReference type="PANTHER" id="PTHR34699">
    <property type="match status" value="1"/>
</dbReference>
<dbReference type="GO" id="GO:0006772">
    <property type="term" value="P:thiamine metabolic process"/>
    <property type="evidence" value="ECO:0007669"/>
    <property type="project" value="TreeGrafter"/>
</dbReference>
<evidence type="ECO:0000256" key="7">
    <source>
        <dbReference type="ARBA" id="ARBA00023080"/>
    </source>
</evidence>
<evidence type="ECO:0000256" key="9">
    <source>
        <dbReference type="ARBA" id="ARBA00038901"/>
    </source>
</evidence>
<dbReference type="GO" id="GO:0103023">
    <property type="term" value="F:ITPase activity"/>
    <property type="evidence" value="ECO:0007669"/>
    <property type="project" value="UniProtKB-EC"/>
</dbReference>
<evidence type="ECO:0000313" key="13">
    <source>
        <dbReference type="EMBL" id="CAD8749344.1"/>
    </source>
</evidence>
<dbReference type="GO" id="GO:0000166">
    <property type="term" value="F:nucleotide binding"/>
    <property type="evidence" value="ECO:0007669"/>
    <property type="project" value="UniProtKB-KW"/>
</dbReference>
<keyword evidence="4" id="KW-0547">Nucleotide-binding</keyword>
<reference evidence="13" key="1">
    <citation type="submission" date="2021-01" db="EMBL/GenBank/DDBJ databases">
        <authorList>
            <person name="Corre E."/>
            <person name="Pelletier E."/>
            <person name="Niang G."/>
            <person name="Scheremetjew M."/>
            <person name="Finn R."/>
            <person name="Kale V."/>
            <person name="Holt S."/>
            <person name="Cochrane G."/>
            <person name="Meng A."/>
            <person name="Brown T."/>
            <person name="Cohen L."/>
        </authorList>
    </citation>
    <scope>NUCLEOTIDE SEQUENCE</scope>
    <source>
        <strain evidence="13">CCMP441</strain>
    </source>
</reference>
<dbReference type="Pfam" id="PF01931">
    <property type="entry name" value="NTPase_I-T"/>
    <property type="match status" value="1"/>
</dbReference>
<dbReference type="InterPro" id="IPR026533">
    <property type="entry name" value="NTPase/PRRC1"/>
</dbReference>
<evidence type="ECO:0000259" key="12">
    <source>
        <dbReference type="Pfam" id="PF01931"/>
    </source>
</evidence>
<dbReference type="SUPFAM" id="SSF52972">
    <property type="entry name" value="ITPase-like"/>
    <property type="match status" value="1"/>
</dbReference>
<sequence length="189" mass="20087">MSAAGPPKTLSACVASTNPVKVNAAKASLSQCFPSKETTVVGQKVPSGVPAQPMSDAETRQGALNRAKGAIHAHPGHDLYFGIEGGIEEDSNKIMHCFAWIVVLRAGDKPIESASRTSTFALPEAIMKLIRGGMELGDADDEVFKRRNSKQGDGTVGHLTNGLVDRTGYYVQAGIMALIPMMQEDLYCP</sequence>
<proteinExistence type="predicted"/>
<evidence type="ECO:0000256" key="5">
    <source>
        <dbReference type="ARBA" id="ARBA00022801"/>
    </source>
</evidence>
<evidence type="ECO:0000256" key="2">
    <source>
        <dbReference type="ARBA" id="ARBA00001946"/>
    </source>
</evidence>
<dbReference type="EMBL" id="HBFK01025953">
    <property type="protein sequence ID" value="CAD8749344.1"/>
    <property type="molecule type" value="Transcribed_RNA"/>
</dbReference>
<dbReference type="InterPro" id="IPR050299">
    <property type="entry name" value="YjjX_NTPase"/>
</dbReference>
<dbReference type="InterPro" id="IPR029001">
    <property type="entry name" value="ITPase-like_fam"/>
</dbReference>
<protein>
    <recommendedName>
        <fullName evidence="9">inosine/xanthosine triphosphatase</fullName>
        <ecNumber evidence="9">3.6.1.73</ecNumber>
    </recommendedName>
</protein>
<dbReference type="GO" id="GO:0046872">
    <property type="term" value="F:metal ion binding"/>
    <property type="evidence" value="ECO:0007669"/>
    <property type="project" value="UniProtKB-KW"/>
</dbReference>
<accession>A0A7S0U2D4</accession>
<dbReference type="EC" id="3.6.1.73" evidence="9"/>
<evidence type="ECO:0000256" key="11">
    <source>
        <dbReference type="ARBA" id="ARBA00048781"/>
    </source>
</evidence>
<evidence type="ECO:0000256" key="1">
    <source>
        <dbReference type="ARBA" id="ARBA00001936"/>
    </source>
</evidence>
<dbReference type="AlphaFoldDB" id="A0A7S0U2D4"/>
<evidence type="ECO:0000256" key="8">
    <source>
        <dbReference type="ARBA" id="ARBA00023211"/>
    </source>
</evidence>
<comment type="catalytic activity">
    <reaction evidence="10">
        <text>ITP + H2O = IDP + phosphate + H(+)</text>
        <dbReference type="Rhea" id="RHEA:28330"/>
        <dbReference type="ChEBI" id="CHEBI:15377"/>
        <dbReference type="ChEBI" id="CHEBI:15378"/>
        <dbReference type="ChEBI" id="CHEBI:43474"/>
        <dbReference type="ChEBI" id="CHEBI:58280"/>
        <dbReference type="ChEBI" id="CHEBI:61402"/>
        <dbReference type="EC" id="3.6.1.73"/>
    </reaction>
</comment>
<keyword evidence="7" id="KW-0546">Nucleotide metabolism</keyword>
<feature type="domain" description="Non-canonical purine NTP phosphatase/PRRC1" evidence="12">
    <location>
        <begin position="15"/>
        <end position="182"/>
    </location>
</feature>
<comment type="cofactor">
    <cofactor evidence="1">
        <name>Mn(2+)</name>
        <dbReference type="ChEBI" id="CHEBI:29035"/>
    </cofactor>
</comment>
<keyword evidence="3" id="KW-0479">Metal-binding</keyword>
<comment type="cofactor">
    <cofactor evidence="2">
        <name>Mg(2+)</name>
        <dbReference type="ChEBI" id="CHEBI:18420"/>
    </cofactor>
</comment>
<keyword evidence="6" id="KW-0460">Magnesium</keyword>
<dbReference type="FunFam" id="3.90.950.10:FF:000002">
    <property type="entry name" value="Inosine/xanthosine triphosphatase"/>
    <property type="match status" value="1"/>
</dbReference>
<organism evidence="13">
    <name type="scientific">Hemiselmis andersenii</name>
    <name type="common">Cryptophyte alga</name>
    <dbReference type="NCBI Taxonomy" id="464988"/>
    <lineage>
        <taxon>Eukaryota</taxon>
        <taxon>Cryptophyceae</taxon>
        <taxon>Cryptomonadales</taxon>
        <taxon>Hemiselmidaceae</taxon>
        <taxon>Hemiselmis</taxon>
    </lineage>
</organism>
<keyword evidence="8" id="KW-0464">Manganese</keyword>
<dbReference type="Gene3D" id="3.90.950.10">
    <property type="match status" value="1"/>
</dbReference>
<dbReference type="GO" id="GO:0009117">
    <property type="term" value="P:nucleotide metabolic process"/>
    <property type="evidence" value="ECO:0007669"/>
    <property type="project" value="UniProtKB-KW"/>
</dbReference>
<evidence type="ECO:0000256" key="3">
    <source>
        <dbReference type="ARBA" id="ARBA00022723"/>
    </source>
</evidence>
<evidence type="ECO:0000256" key="6">
    <source>
        <dbReference type="ARBA" id="ARBA00022842"/>
    </source>
</evidence>
<keyword evidence="5" id="KW-0378">Hydrolase</keyword>
<comment type="catalytic activity">
    <reaction evidence="11">
        <text>XTP + H2O = XDP + phosphate + H(+)</text>
        <dbReference type="Rhea" id="RHEA:28406"/>
        <dbReference type="ChEBI" id="CHEBI:15377"/>
        <dbReference type="ChEBI" id="CHEBI:15378"/>
        <dbReference type="ChEBI" id="CHEBI:43474"/>
        <dbReference type="ChEBI" id="CHEBI:59884"/>
        <dbReference type="ChEBI" id="CHEBI:61314"/>
        <dbReference type="EC" id="3.6.1.73"/>
    </reaction>
</comment>
<gene>
    <name evidence="13" type="ORF">HAND1043_LOCUS15841</name>
</gene>
<name>A0A7S0U2D4_HEMAN</name>
<dbReference type="PANTHER" id="PTHR34699:SF2">
    <property type="entry name" value="NON-CANONICAL PURINE NTP PHOSPHATASE_PRRC1 DOMAIN-CONTAINING PROTEIN"/>
    <property type="match status" value="1"/>
</dbReference>
<evidence type="ECO:0000256" key="4">
    <source>
        <dbReference type="ARBA" id="ARBA00022741"/>
    </source>
</evidence>